<reference evidence="1 2" key="1">
    <citation type="submission" date="2015-01" db="EMBL/GenBank/DDBJ databases">
        <title>Evolution of Trichinella species and genotypes.</title>
        <authorList>
            <person name="Korhonen P.K."/>
            <person name="Edoardo P."/>
            <person name="Giuseppe L.R."/>
            <person name="Gasser R.B."/>
        </authorList>
    </citation>
    <scope>NUCLEOTIDE SEQUENCE [LARGE SCALE GENOMIC DNA]</scope>
    <source>
        <strain evidence="1">ISS470</strain>
    </source>
</reference>
<organism evidence="1 2">
    <name type="scientific">Trichinella pseudospiralis</name>
    <name type="common">Parasitic roundworm</name>
    <dbReference type="NCBI Taxonomy" id="6337"/>
    <lineage>
        <taxon>Eukaryota</taxon>
        <taxon>Metazoa</taxon>
        <taxon>Ecdysozoa</taxon>
        <taxon>Nematoda</taxon>
        <taxon>Enoplea</taxon>
        <taxon>Dorylaimia</taxon>
        <taxon>Trichinellida</taxon>
        <taxon>Trichinellidae</taxon>
        <taxon>Trichinella</taxon>
    </lineage>
</organism>
<dbReference type="Proteomes" id="UP000054995">
    <property type="component" value="Unassembled WGS sequence"/>
</dbReference>
<accession>A0A0V1FFL2</accession>
<dbReference type="AlphaFoldDB" id="A0A0V1FFL2"/>
<evidence type="ECO:0000313" key="1">
    <source>
        <dbReference type="EMBL" id="KRY84855.1"/>
    </source>
</evidence>
<comment type="caution">
    <text evidence="1">The sequence shown here is derived from an EMBL/GenBank/DDBJ whole genome shotgun (WGS) entry which is preliminary data.</text>
</comment>
<dbReference type="OrthoDB" id="10348879at2759"/>
<proteinExistence type="predicted"/>
<evidence type="ECO:0000313" key="2">
    <source>
        <dbReference type="Proteomes" id="UP000054995"/>
    </source>
</evidence>
<name>A0A0V1FFL2_TRIPS</name>
<keyword evidence="2" id="KW-1185">Reference proteome</keyword>
<dbReference type="EMBL" id="JYDT01000105">
    <property type="protein sequence ID" value="KRY84855.1"/>
    <property type="molecule type" value="Genomic_DNA"/>
</dbReference>
<gene>
    <name evidence="1" type="ORF">T4D_6637</name>
</gene>
<protein>
    <submittedName>
        <fullName evidence="1">Uncharacterized protein</fullName>
    </submittedName>
</protein>
<sequence length="84" mass="9534">MGIKAQDLTAPFVNLDQPYRKSASPIERDSTVTFGDSCWTPPARFLVNFSLWILPLAVSIIQIDTTDHTNWLHSQMPIRQTFSV</sequence>